<feature type="transmembrane region" description="Helical" evidence="1">
    <location>
        <begin position="73"/>
        <end position="91"/>
    </location>
</feature>
<feature type="signal peptide" evidence="2">
    <location>
        <begin position="1"/>
        <end position="27"/>
    </location>
</feature>
<evidence type="ECO:0000256" key="1">
    <source>
        <dbReference type="SAM" id="Phobius"/>
    </source>
</evidence>
<keyword evidence="1" id="KW-1133">Transmembrane helix</keyword>
<keyword evidence="4" id="KW-1185">Reference proteome</keyword>
<organism evidence="3 4">
    <name type="scientific">Wickerhamomyces pijperi</name>
    <name type="common">Yeast</name>
    <name type="synonym">Pichia pijperi</name>
    <dbReference type="NCBI Taxonomy" id="599730"/>
    <lineage>
        <taxon>Eukaryota</taxon>
        <taxon>Fungi</taxon>
        <taxon>Dikarya</taxon>
        <taxon>Ascomycota</taxon>
        <taxon>Saccharomycotina</taxon>
        <taxon>Saccharomycetes</taxon>
        <taxon>Phaffomycetales</taxon>
        <taxon>Wickerhamomycetaceae</taxon>
        <taxon>Wickerhamomyces</taxon>
    </lineage>
</organism>
<dbReference type="EMBL" id="JAEUBG010000534">
    <property type="protein sequence ID" value="KAH3688066.1"/>
    <property type="molecule type" value="Genomic_DNA"/>
</dbReference>
<reference evidence="3" key="1">
    <citation type="journal article" date="2021" name="Open Biol.">
        <title>Shared evolutionary footprints suggest mitochondrial oxidative damage underlies multiple complex I losses in fungi.</title>
        <authorList>
            <person name="Schikora-Tamarit M.A."/>
            <person name="Marcet-Houben M."/>
            <person name="Nosek J."/>
            <person name="Gabaldon T."/>
        </authorList>
    </citation>
    <scope>NUCLEOTIDE SEQUENCE</scope>
    <source>
        <strain evidence="3">CBS2887</strain>
    </source>
</reference>
<feature type="transmembrane region" description="Helical" evidence="1">
    <location>
        <begin position="49"/>
        <end position="66"/>
    </location>
</feature>
<name>A0A9P8TR35_WICPI</name>
<comment type="caution">
    <text evidence="3">The sequence shown here is derived from an EMBL/GenBank/DDBJ whole genome shotgun (WGS) entry which is preliminary data.</text>
</comment>
<feature type="chain" id="PRO_5040186153" evidence="2">
    <location>
        <begin position="28"/>
        <end position="99"/>
    </location>
</feature>
<sequence length="99" mass="10490">MSGLDSSLMLGMILLLALGMLNSCGSGLTFLKTSSMLSTFLKFLNMSKGSFLTCVLAVVCGFSGILDLKSWNTLLIFSCILTSLSFGSVVIESLTSFPD</sequence>
<reference evidence="3" key="2">
    <citation type="submission" date="2021-01" db="EMBL/GenBank/DDBJ databases">
        <authorList>
            <person name="Schikora-Tamarit M.A."/>
        </authorList>
    </citation>
    <scope>NUCLEOTIDE SEQUENCE</scope>
    <source>
        <strain evidence="3">CBS2887</strain>
    </source>
</reference>
<evidence type="ECO:0000313" key="3">
    <source>
        <dbReference type="EMBL" id="KAH3688066.1"/>
    </source>
</evidence>
<accession>A0A9P8TR35</accession>
<evidence type="ECO:0000313" key="4">
    <source>
        <dbReference type="Proteomes" id="UP000774326"/>
    </source>
</evidence>
<keyword evidence="2" id="KW-0732">Signal</keyword>
<keyword evidence="1" id="KW-0472">Membrane</keyword>
<keyword evidence="1" id="KW-0812">Transmembrane</keyword>
<proteinExistence type="predicted"/>
<evidence type="ECO:0000256" key="2">
    <source>
        <dbReference type="SAM" id="SignalP"/>
    </source>
</evidence>
<gene>
    <name evidence="3" type="ORF">WICPIJ_000959</name>
</gene>
<dbReference type="Proteomes" id="UP000774326">
    <property type="component" value="Unassembled WGS sequence"/>
</dbReference>
<dbReference type="AlphaFoldDB" id="A0A9P8TR35"/>
<protein>
    <submittedName>
        <fullName evidence="3">Uncharacterized protein</fullName>
    </submittedName>
</protein>